<feature type="compositionally biased region" description="Pro residues" evidence="1">
    <location>
        <begin position="64"/>
        <end position="83"/>
    </location>
</feature>
<evidence type="ECO:0000313" key="3">
    <source>
        <dbReference type="Proteomes" id="UP000236569"/>
    </source>
</evidence>
<sequence length="120" mass="12481">MPQSQPPPIRPDVTPLRWPRALAWPGMLTLLSVLAVLLGHQPSVTDGGPRVTAGNVAPVLPEVRPAPQPSPGPALSAAPPPEPFRVAGERGRVPGPGPIWTAPSLPRTLALLGRRQTDGG</sequence>
<dbReference type="Proteomes" id="UP000236569">
    <property type="component" value="Unassembled WGS sequence"/>
</dbReference>
<organism evidence="2 3">
    <name type="scientific">Deinococcus aerius</name>
    <dbReference type="NCBI Taxonomy" id="200253"/>
    <lineage>
        <taxon>Bacteria</taxon>
        <taxon>Thermotogati</taxon>
        <taxon>Deinococcota</taxon>
        <taxon>Deinococci</taxon>
        <taxon>Deinococcales</taxon>
        <taxon>Deinococcaceae</taxon>
        <taxon>Deinococcus</taxon>
    </lineage>
</organism>
<evidence type="ECO:0000256" key="1">
    <source>
        <dbReference type="SAM" id="MobiDB-lite"/>
    </source>
</evidence>
<name>A0A2I9D3S5_9DEIO</name>
<evidence type="ECO:0000313" key="2">
    <source>
        <dbReference type="EMBL" id="GBF04900.1"/>
    </source>
</evidence>
<feature type="region of interest" description="Disordered" evidence="1">
    <location>
        <begin position="64"/>
        <end position="104"/>
    </location>
</feature>
<accession>A0A2I9D3S5</accession>
<proteinExistence type="predicted"/>
<protein>
    <submittedName>
        <fullName evidence="2">Uncharacterized protein</fullName>
    </submittedName>
</protein>
<dbReference type="EMBL" id="BFAG01000003">
    <property type="protein sequence ID" value="GBF04900.1"/>
    <property type="molecule type" value="Genomic_DNA"/>
</dbReference>
<keyword evidence="3" id="KW-1185">Reference proteome</keyword>
<reference evidence="3" key="1">
    <citation type="submission" date="2018-01" db="EMBL/GenBank/DDBJ databases">
        <title>Draft Genome Sequence of the Radioresistant Bacterium Deinococcus aerius TR0125, Isolated from the Higher Atmosphere above Japan.</title>
        <authorList>
            <person name="Satoh K."/>
            <person name="Arai H."/>
            <person name="Sanzen T."/>
            <person name="Kawaguchi Y."/>
            <person name="Hayashi H."/>
            <person name="Yokobori S."/>
            <person name="Yamagishi A."/>
            <person name="Oono Y."/>
            <person name="Narumi I."/>
        </authorList>
    </citation>
    <scope>NUCLEOTIDE SEQUENCE [LARGE SCALE GENOMIC DNA]</scope>
    <source>
        <strain evidence="3">TR0125</strain>
    </source>
</reference>
<dbReference type="AlphaFoldDB" id="A0A2I9D3S5"/>
<comment type="caution">
    <text evidence="2">The sequence shown here is derived from an EMBL/GenBank/DDBJ whole genome shotgun (WGS) entry which is preliminary data.</text>
</comment>
<gene>
    <name evidence="2" type="ORF">DAERI_030066</name>
</gene>
<dbReference type="RefSeq" id="WP_235610264.1">
    <property type="nucleotide sequence ID" value="NZ_BFAG01000003.1"/>
</dbReference>